<dbReference type="PROSITE" id="PS50056">
    <property type="entry name" value="TYR_PHOSPHATASE_2"/>
    <property type="match status" value="1"/>
</dbReference>
<dbReference type="SMART" id="SM00404">
    <property type="entry name" value="PTPc_motif"/>
    <property type="match status" value="1"/>
</dbReference>
<dbReference type="SMART" id="SM00060">
    <property type="entry name" value="FN3"/>
    <property type="match status" value="6"/>
</dbReference>
<evidence type="ECO:0000313" key="20">
    <source>
        <dbReference type="Proteomes" id="UP000007635"/>
    </source>
</evidence>
<dbReference type="AlphaFoldDB" id="A0AAQ4QY36"/>
<evidence type="ECO:0000256" key="1">
    <source>
        <dbReference type="ARBA" id="ARBA00004479"/>
    </source>
</evidence>
<keyword evidence="6" id="KW-0378">Hydrolase</keyword>
<organism evidence="19 20">
    <name type="scientific">Gasterosteus aculeatus aculeatus</name>
    <name type="common">three-spined stickleback</name>
    <dbReference type="NCBI Taxonomy" id="481459"/>
    <lineage>
        <taxon>Eukaryota</taxon>
        <taxon>Metazoa</taxon>
        <taxon>Chordata</taxon>
        <taxon>Craniata</taxon>
        <taxon>Vertebrata</taxon>
        <taxon>Euteleostomi</taxon>
        <taxon>Actinopterygii</taxon>
        <taxon>Neopterygii</taxon>
        <taxon>Teleostei</taxon>
        <taxon>Neoteleostei</taxon>
        <taxon>Acanthomorphata</taxon>
        <taxon>Eupercaria</taxon>
        <taxon>Perciformes</taxon>
        <taxon>Cottioidei</taxon>
        <taxon>Gasterosteales</taxon>
        <taxon>Gasterosteidae</taxon>
        <taxon>Gasterosteus</taxon>
    </lineage>
</organism>
<evidence type="ECO:0000256" key="9">
    <source>
        <dbReference type="ARBA" id="ARBA00023136"/>
    </source>
</evidence>
<comment type="similarity">
    <text evidence="11">Belongs to the protein-tyrosine phosphatase family. Receptor class 3 subfamily.</text>
</comment>
<dbReference type="SMART" id="SM00194">
    <property type="entry name" value="PTPc"/>
    <property type="match status" value="1"/>
</dbReference>
<dbReference type="InterPro" id="IPR003961">
    <property type="entry name" value="FN3_dom"/>
</dbReference>
<name>A0AAQ4QY36_GASAC</name>
<evidence type="ECO:0000256" key="5">
    <source>
        <dbReference type="ARBA" id="ARBA00022737"/>
    </source>
</evidence>
<dbReference type="FunFam" id="3.90.190.10:FF:000009">
    <property type="entry name" value="Receptor-type tyrosine-protein phosphatase beta"/>
    <property type="match status" value="1"/>
</dbReference>
<dbReference type="CDD" id="cd00063">
    <property type="entry name" value="FN3"/>
    <property type="match status" value="4"/>
</dbReference>
<evidence type="ECO:0000256" key="13">
    <source>
        <dbReference type="SAM" id="MobiDB-lite"/>
    </source>
</evidence>
<evidence type="ECO:0000256" key="15">
    <source>
        <dbReference type="SAM" id="SignalP"/>
    </source>
</evidence>
<proteinExistence type="inferred from homology"/>
<feature type="compositionally biased region" description="Low complexity" evidence="13">
    <location>
        <begin position="41"/>
        <end position="52"/>
    </location>
</feature>
<evidence type="ECO:0000259" key="16">
    <source>
        <dbReference type="PROSITE" id="PS50055"/>
    </source>
</evidence>
<comment type="catalytic activity">
    <reaction evidence="12">
        <text>O-phospho-L-tyrosyl-[protein] + H2O = L-tyrosyl-[protein] + phosphate</text>
        <dbReference type="Rhea" id="RHEA:10684"/>
        <dbReference type="Rhea" id="RHEA-COMP:10136"/>
        <dbReference type="Rhea" id="RHEA-COMP:20101"/>
        <dbReference type="ChEBI" id="CHEBI:15377"/>
        <dbReference type="ChEBI" id="CHEBI:43474"/>
        <dbReference type="ChEBI" id="CHEBI:46858"/>
        <dbReference type="ChEBI" id="CHEBI:61978"/>
        <dbReference type="EC" id="3.1.3.48"/>
    </reaction>
</comment>
<feature type="compositionally biased region" description="Polar residues" evidence="13">
    <location>
        <begin position="141"/>
        <end position="153"/>
    </location>
</feature>
<reference evidence="19 20" key="1">
    <citation type="journal article" date="2021" name="G3 (Bethesda)">
        <title>Improved contiguity of the threespine stickleback genome using long-read sequencing.</title>
        <authorList>
            <person name="Nath S."/>
            <person name="Shaw D.E."/>
            <person name="White M.A."/>
        </authorList>
    </citation>
    <scope>NUCLEOTIDE SEQUENCE [LARGE SCALE GENOMIC DNA]</scope>
    <source>
        <strain evidence="19 20">Lake Benthic</strain>
    </source>
</reference>
<comment type="subcellular location">
    <subcellularLocation>
        <location evidence="1">Membrane</location>
        <topology evidence="1">Single-pass type I membrane protein</topology>
    </subcellularLocation>
</comment>
<reference evidence="19" key="2">
    <citation type="submission" date="2025-08" db="UniProtKB">
        <authorList>
            <consortium name="Ensembl"/>
        </authorList>
    </citation>
    <scope>IDENTIFICATION</scope>
</reference>
<keyword evidence="10" id="KW-0325">Glycoprotein</keyword>
<dbReference type="Gene3D" id="3.90.190.10">
    <property type="entry name" value="Protein tyrosine phosphatase superfamily"/>
    <property type="match status" value="1"/>
</dbReference>
<evidence type="ECO:0000256" key="7">
    <source>
        <dbReference type="ARBA" id="ARBA00022912"/>
    </source>
</evidence>
<evidence type="ECO:0000256" key="14">
    <source>
        <dbReference type="SAM" id="Phobius"/>
    </source>
</evidence>
<evidence type="ECO:0000256" key="10">
    <source>
        <dbReference type="ARBA" id="ARBA00023180"/>
    </source>
</evidence>
<keyword evidence="5" id="KW-0677">Repeat</keyword>
<evidence type="ECO:0000256" key="12">
    <source>
        <dbReference type="ARBA" id="ARBA00051722"/>
    </source>
</evidence>
<keyword evidence="4 15" id="KW-0732">Signal</keyword>
<reference evidence="19" key="3">
    <citation type="submission" date="2025-09" db="UniProtKB">
        <authorList>
            <consortium name="Ensembl"/>
        </authorList>
    </citation>
    <scope>IDENTIFICATION</scope>
</reference>
<feature type="domain" description="Tyrosine specific protein phosphatases" evidence="17">
    <location>
        <begin position="992"/>
        <end position="1065"/>
    </location>
</feature>
<dbReference type="PRINTS" id="PR00700">
    <property type="entry name" value="PRTYPHPHTASE"/>
</dbReference>
<accession>A0AAQ4QY36</accession>
<dbReference type="Pfam" id="PF00041">
    <property type="entry name" value="fn3"/>
    <property type="match status" value="4"/>
</dbReference>
<dbReference type="InterPro" id="IPR050713">
    <property type="entry name" value="RTP_Phos/Ushers"/>
</dbReference>
<dbReference type="Proteomes" id="UP000007635">
    <property type="component" value="Chromosome XIX"/>
</dbReference>
<keyword evidence="3 14" id="KW-0812">Transmembrane</keyword>
<dbReference type="InterPro" id="IPR036116">
    <property type="entry name" value="FN3_sf"/>
</dbReference>
<keyword evidence="20" id="KW-1185">Reference proteome</keyword>
<evidence type="ECO:0000256" key="11">
    <source>
        <dbReference type="ARBA" id="ARBA00025789"/>
    </source>
</evidence>
<dbReference type="InterPro" id="IPR029021">
    <property type="entry name" value="Prot-tyrosine_phosphatase-like"/>
</dbReference>
<dbReference type="InterPro" id="IPR000242">
    <property type="entry name" value="PTP_cat"/>
</dbReference>
<keyword evidence="9 14" id="KW-0472">Membrane</keyword>
<dbReference type="PROSITE" id="PS50055">
    <property type="entry name" value="TYR_PHOSPHATASE_PTP"/>
    <property type="match status" value="1"/>
</dbReference>
<sequence length="1108" mass="123060">MKLALLSSVPLRTLLLVFSAVLGIAQVAEADTTTSTDGNATDSNSGTTTSISISNVTSEGSTVEQTTSVSLFTKPEVVRNITVTNVTTSSISLTWNDPKGNSSSYRVQWTDSVDTTSITITNLTAGVQYKITVAAVTNEGSTEGQNTSVSQYTRPGEIGTPTVSTNTSSISLNWTSPPGEVFKFRLEWSSNGDMRNMCTYDNFAVISELIPGTSYTISVIAVAGDNQTEGRAHRVTAVTRPAAVSGVTAIGNTTAMTVSWKEAVGLVGSYAVLLFRDNLMVKNVTDLSNFTTNVGFTDLIPGVLYCVEVVTTSGPLMNAASRVCNATFPNPPGPIMVESQTVNSINFTWPFPGGMDYTQYNFSVSSHNGSSVISKNWYVLQNLESGSPYNLSVVTVGVLHYESTAVTTFKYTRPLSVNNLTTSTEEDSITVMWEKPDQYKESYCYILSWHSSDESIRNTPITRFYSKINDLVPGKQYNISVTTETVDGTEGAPIWISVCTNAGAVKDLICDGPDTTIAQVILSWKKNNGQNSGFKVTVNNGETVNYTHSCCNYTVSNLRHNTSYNLSVETQSCGLPSRPETRLCWTGITNPPIPKNYQDLVVVTNKEYNKFSLQIKRGLLDSINGPITHVGVLVTQTDPGASDLTTYVSKTYQEWKEQATQVYMATVKNLTETTVTSRSEEGPLDIEIGSENKWGAYFNGPLEANEKYQYAIVLFTRLTLDNQLVTGKLLAATKFYNFVQLPQNPVVISIAIGVTLGIFCVLLIILIGFIIYWKRLSNKDSPDIQIHSLRAKVSVAVRVEEFEAYYKKQKADSSCGFAEEFEDMKLVGTAQSKTQALTLENKPKNRYNNVLPYDSSRVKLSIIHGSPYEDYINANYMPGYNSRKEYIAAQGPLPATVNEFWRMIWEKNVQTLVMLTRCNEQGRVKCEQYWDHGTKHFDKITVTTSSEIELEDWTIRDFYVKNVKTAETRLVRHFHFTAWPDHGVPQTTELLISFRHLVREHMDQYSRNSPTVVHCSAGVGRTGTFITIDRLIFQIERENLVDVYGIVHDLRMHRPLMVQTEDQYVFLNQCALDIIRSRTGNNVDLIYQNSAAMSIYENIDPTTGYLRA</sequence>
<feature type="transmembrane region" description="Helical" evidence="14">
    <location>
        <begin position="746"/>
        <end position="773"/>
    </location>
</feature>
<dbReference type="SUPFAM" id="SSF49265">
    <property type="entry name" value="Fibronectin type III"/>
    <property type="match status" value="4"/>
</dbReference>
<dbReference type="EC" id="3.1.3.48" evidence="2"/>
<dbReference type="GeneTree" id="ENSGT00940000156870"/>
<feature type="domain" description="Tyrosine-protein phosphatase" evidence="16">
    <location>
        <begin position="817"/>
        <end position="1074"/>
    </location>
</feature>
<dbReference type="PANTHER" id="PTHR46957">
    <property type="entry name" value="CYTOKINE RECEPTOR"/>
    <property type="match status" value="1"/>
</dbReference>
<evidence type="ECO:0000256" key="3">
    <source>
        <dbReference type="ARBA" id="ARBA00022692"/>
    </source>
</evidence>
<keyword evidence="8 14" id="KW-1133">Transmembrane helix</keyword>
<dbReference type="Ensembl" id="ENSGACT00000055031.1">
    <property type="protein sequence ID" value="ENSGACP00000056235.1"/>
    <property type="gene ID" value="ENSGACG00000011062.2"/>
</dbReference>
<evidence type="ECO:0000313" key="19">
    <source>
        <dbReference type="Ensembl" id="ENSGACP00000056235.1"/>
    </source>
</evidence>
<dbReference type="PROSITE" id="PS00383">
    <property type="entry name" value="TYR_PHOSPHATASE_1"/>
    <property type="match status" value="1"/>
</dbReference>
<dbReference type="InterPro" id="IPR000387">
    <property type="entry name" value="Tyr_Pase_dom"/>
</dbReference>
<evidence type="ECO:0000256" key="2">
    <source>
        <dbReference type="ARBA" id="ARBA00013064"/>
    </source>
</evidence>
<feature type="compositionally biased region" description="Polar residues" evidence="13">
    <location>
        <begin position="161"/>
        <end position="170"/>
    </location>
</feature>
<feature type="domain" description="Fibronectin type-III" evidence="18">
    <location>
        <begin position="413"/>
        <end position="504"/>
    </location>
</feature>
<dbReference type="InterPro" id="IPR016130">
    <property type="entry name" value="Tyr_Pase_AS"/>
</dbReference>
<dbReference type="InterPro" id="IPR041201">
    <property type="entry name" value="PTPRJ_TM"/>
</dbReference>
<evidence type="ECO:0000256" key="4">
    <source>
        <dbReference type="ARBA" id="ARBA00022729"/>
    </source>
</evidence>
<dbReference type="Pfam" id="PF00102">
    <property type="entry name" value="Y_phosphatase"/>
    <property type="match status" value="1"/>
</dbReference>
<dbReference type="PROSITE" id="PS50853">
    <property type="entry name" value="FN3"/>
    <property type="match status" value="3"/>
</dbReference>
<feature type="region of interest" description="Disordered" evidence="13">
    <location>
        <begin position="141"/>
        <end position="170"/>
    </location>
</feature>
<evidence type="ECO:0000256" key="8">
    <source>
        <dbReference type="ARBA" id="ARBA00022989"/>
    </source>
</evidence>
<dbReference type="GO" id="GO:0032502">
    <property type="term" value="P:developmental process"/>
    <property type="evidence" value="ECO:0007669"/>
    <property type="project" value="UniProtKB-ARBA"/>
</dbReference>
<dbReference type="PANTHER" id="PTHR46957:SF5">
    <property type="entry name" value="PROTEIN-TYROSINE-PHOSPHATASE"/>
    <property type="match status" value="1"/>
</dbReference>
<dbReference type="SUPFAM" id="SSF52799">
    <property type="entry name" value="(Phosphotyrosine protein) phosphatases II"/>
    <property type="match status" value="1"/>
</dbReference>
<feature type="domain" description="Fibronectin type-III" evidence="18">
    <location>
        <begin position="154"/>
        <end position="242"/>
    </location>
</feature>
<feature type="signal peptide" evidence="15">
    <location>
        <begin position="1"/>
        <end position="30"/>
    </location>
</feature>
<evidence type="ECO:0000259" key="18">
    <source>
        <dbReference type="PROSITE" id="PS50853"/>
    </source>
</evidence>
<dbReference type="Gene3D" id="2.60.40.10">
    <property type="entry name" value="Immunoglobulins"/>
    <property type="match status" value="5"/>
</dbReference>
<dbReference type="InterPro" id="IPR003595">
    <property type="entry name" value="Tyr_Pase_cat"/>
</dbReference>
<keyword evidence="7" id="KW-0904">Protein phosphatase</keyword>
<dbReference type="Pfam" id="PF18861">
    <property type="entry name" value="PTP_tm"/>
    <property type="match status" value="1"/>
</dbReference>
<protein>
    <recommendedName>
        <fullName evidence="2">protein-tyrosine-phosphatase</fullName>
        <ecNumber evidence="2">3.1.3.48</ecNumber>
    </recommendedName>
</protein>
<feature type="region of interest" description="Disordered" evidence="13">
    <location>
        <begin position="32"/>
        <end position="52"/>
    </location>
</feature>
<dbReference type="GO" id="GO:0016020">
    <property type="term" value="C:membrane"/>
    <property type="evidence" value="ECO:0007669"/>
    <property type="project" value="UniProtKB-SubCell"/>
</dbReference>
<dbReference type="InterPro" id="IPR013783">
    <property type="entry name" value="Ig-like_fold"/>
</dbReference>
<feature type="chain" id="PRO_5042893796" description="protein-tyrosine-phosphatase" evidence="15">
    <location>
        <begin position="31"/>
        <end position="1108"/>
    </location>
</feature>
<evidence type="ECO:0000256" key="6">
    <source>
        <dbReference type="ARBA" id="ARBA00022801"/>
    </source>
</evidence>
<dbReference type="GO" id="GO:0004725">
    <property type="term" value="F:protein tyrosine phosphatase activity"/>
    <property type="evidence" value="ECO:0007669"/>
    <property type="project" value="UniProtKB-EC"/>
</dbReference>
<evidence type="ECO:0000259" key="17">
    <source>
        <dbReference type="PROSITE" id="PS50056"/>
    </source>
</evidence>
<feature type="domain" description="Fibronectin type-III" evidence="18">
    <location>
        <begin position="52"/>
        <end position="152"/>
    </location>
</feature>